<feature type="transmembrane region" description="Helical" evidence="7">
    <location>
        <begin position="201"/>
        <end position="219"/>
    </location>
</feature>
<dbReference type="Gene3D" id="1.10.287.110">
    <property type="entry name" value="DnaJ domain"/>
    <property type="match status" value="1"/>
</dbReference>
<evidence type="ECO:0000313" key="11">
    <source>
        <dbReference type="RefSeq" id="XP_014664215.1"/>
    </source>
</evidence>
<dbReference type="Proteomes" id="UP000695022">
    <property type="component" value="Unplaced"/>
</dbReference>
<dbReference type="PRINTS" id="PR00625">
    <property type="entry name" value="JDOMAIN"/>
</dbReference>
<dbReference type="RefSeq" id="XP_014664215.1">
    <property type="nucleotide sequence ID" value="XM_014808729.1"/>
</dbReference>
<evidence type="ECO:0000256" key="4">
    <source>
        <dbReference type="ARBA" id="ARBA00022692"/>
    </source>
</evidence>
<dbReference type="RefSeq" id="XP_014664214.1">
    <property type="nucleotide sequence ID" value="XM_014808728.1"/>
</dbReference>
<feature type="transmembrane region" description="Helical" evidence="7">
    <location>
        <begin position="164"/>
        <end position="181"/>
    </location>
</feature>
<dbReference type="InterPro" id="IPR036869">
    <property type="entry name" value="J_dom_sf"/>
</dbReference>
<comment type="subcellular location">
    <subcellularLocation>
        <location evidence="2">Membrane</location>
        <topology evidence="2">Multi-pass membrane protein</topology>
    </subcellularLocation>
</comment>
<keyword evidence="4 7" id="KW-0812">Transmembrane</keyword>
<sequence>MAKSVLTTYILWLIGGWFGLHHLYLGRDRHAFVWWCTMGGVFGMGWLRDLSRIPEYVDDANERPEYVTYLVSKFRSYEKPPFNVTRFAGQLILGSLFGYLTLLALPENLLKHSFYRALIVFVPYGVALGVHCVGNIGRESGNVWFSLIGAYITFPLYRDINKNHNVISLSAVVSTVLFNWLGKEWRRKPRRKSSLCKRFCVLSFCGLLYLSMWGSFLFWNTSITYHDGETVKVHEALKHFFNSPLWNNMKHSVKDMLSDGWKHGWWAAGDRFTDMLDPLGEIHAYEVLGLERGASEMDVTSSYRKLAKQWHPDRHKEPEAKQAATQKFMEIQEAYETLSKIKIRRAKRNKVKDDTYDVHNMHRYA</sequence>
<dbReference type="PROSITE" id="PS50076">
    <property type="entry name" value="DNAJ_2"/>
    <property type="match status" value="1"/>
</dbReference>
<evidence type="ECO:0000256" key="7">
    <source>
        <dbReference type="SAM" id="Phobius"/>
    </source>
</evidence>
<feature type="transmembrane region" description="Helical" evidence="7">
    <location>
        <begin position="87"/>
        <end position="105"/>
    </location>
</feature>
<dbReference type="Pfam" id="PF05154">
    <property type="entry name" value="TM2"/>
    <property type="match status" value="1"/>
</dbReference>
<evidence type="ECO:0000256" key="2">
    <source>
        <dbReference type="ARBA" id="ARBA00004141"/>
    </source>
</evidence>
<organism evidence="9 11">
    <name type="scientific">Priapulus caudatus</name>
    <name type="common">Priapulid worm</name>
    <dbReference type="NCBI Taxonomy" id="37621"/>
    <lineage>
        <taxon>Eukaryota</taxon>
        <taxon>Metazoa</taxon>
        <taxon>Ecdysozoa</taxon>
        <taxon>Scalidophora</taxon>
        <taxon>Priapulida</taxon>
        <taxon>Priapulimorpha</taxon>
        <taxon>Priapulimorphida</taxon>
        <taxon>Priapulidae</taxon>
        <taxon>Priapulus</taxon>
    </lineage>
</organism>
<gene>
    <name evidence="10 11" type="primary">LOC106806710</name>
</gene>
<dbReference type="GeneID" id="106806710"/>
<feature type="transmembrane region" description="Helical" evidence="7">
    <location>
        <begin position="117"/>
        <end position="137"/>
    </location>
</feature>
<dbReference type="SMART" id="SM00271">
    <property type="entry name" value="DnaJ"/>
    <property type="match status" value="1"/>
</dbReference>
<keyword evidence="5 7" id="KW-1133">Transmembrane helix</keyword>
<dbReference type="Pfam" id="PF00226">
    <property type="entry name" value="DnaJ"/>
    <property type="match status" value="1"/>
</dbReference>
<evidence type="ECO:0000256" key="1">
    <source>
        <dbReference type="ARBA" id="ARBA00002080"/>
    </source>
</evidence>
<dbReference type="InterPro" id="IPR001623">
    <property type="entry name" value="DnaJ_domain"/>
</dbReference>
<reference evidence="10 11" key="1">
    <citation type="submission" date="2025-05" db="UniProtKB">
        <authorList>
            <consortium name="RefSeq"/>
        </authorList>
    </citation>
    <scope>IDENTIFICATION</scope>
</reference>
<proteinExistence type="predicted"/>
<accession>A0ABM1DW94</accession>
<keyword evidence="9" id="KW-1185">Reference proteome</keyword>
<evidence type="ECO:0000313" key="10">
    <source>
        <dbReference type="RefSeq" id="XP_014664214.1"/>
    </source>
</evidence>
<evidence type="ECO:0000256" key="3">
    <source>
        <dbReference type="ARBA" id="ARBA00020945"/>
    </source>
</evidence>
<dbReference type="PANTHER" id="PTHR44733">
    <property type="entry name" value="DNAJ HOMOLOG SUBFAMILY C MEMBER 22"/>
    <property type="match status" value="1"/>
</dbReference>
<evidence type="ECO:0000259" key="8">
    <source>
        <dbReference type="PROSITE" id="PS50076"/>
    </source>
</evidence>
<feature type="transmembrane region" description="Helical" evidence="7">
    <location>
        <begin position="6"/>
        <end position="24"/>
    </location>
</feature>
<name>A0ABM1DW94_PRICU</name>
<dbReference type="InterPro" id="IPR007829">
    <property type="entry name" value="TM2"/>
</dbReference>
<evidence type="ECO:0000313" key="9">
    <source>
        <dbReference type="Proteomes" id="UP000695022"/>
    </source>
</evidence>
<dbReference type="SUPFAM" id="SSF46565">
    <property type="entry name" value="Chaperone J-domain"/>
    <property type="match status" value="1"/>
</dbReference>
<evidence type="ECO:0000256" key="5">
    <source>
        <dbReference type="ARBA" id="ARBA00022989"/>
    </source>
</evidence>
<dbReference type="CDD" id="cd06257">
    <property type="entry name" value="DnaJ"/>
    <property type="match status" value="1"/>
</dbReference>
<keyword evidence="6 7" id="KW-0472">Membrane</keyword>
<feature type="domain" description="J" evidence="8">
    <location>
        <begin position="283"/>
        <end position="352"/>
    </location>
</feature>
<evidence type="ECO:0000256" key="6">
    <source>
        <dbReference type="ARBA" id="ARBA00023136"/>
    </source>
</evidence>
<dbReference type="PANTHER" id="PTHR44733:SF1">
    <property type="entry name" value="DNAJ HOMOLOG SUBFAMILY C MEMBER 22"/>
    <property type="match status" value="1"/>
</dbReference>
<comment type="function">
    <text evidence="1">May function as a co-chaperone.</text>
</comment>
<protein>
    <recommendedName>
        <fullName evidence="3">DnaJ homolog subfamily C member 22</fullName>
    </recommendedName>
</protein>